<dbReference type="EMBL" id="CP001089">
    <property type="protein sequence ID" value="ACD95851.1"/>
    <property type="molecule type" value="Genomic_DNA"/>
</dbReference>
<dbReference type="HOGENOM" id="CLU_002002_0_0_7"/>
<protein>
    <recommendedName>
        <fullName evidence="1">Orc1-like AAA ATPase domain-containing protein</fullName>
    </recommendedName>
</protein>
<dbReference type="RefSeq" id="WP_012470189.1">
    <property type="nucleotide sequence ID" value="NC_010814.1"/>
</dbReference>
<dbReference type="Gene3D" id="3.40.50.300">
    <property type="entry name" value="P-loop containing nucleotide triphosphate hydrolases"/>
    <property type="match status" value="1"/>
</dbReference>
<dbReference type="InterPro" id="IPR041664">
    <property type="entry name" value="AAA_16"/>
</dbReference>
<evidence type="ECO:0000313" key="3">
    <source>
        <dbReference type="Proteomes" id="UP000002420"/>
    </source>
</evidence>
<evidence type="ECO:0000313" key="2">
    <source>
        <dbReference type="EMBL" id="ACD95851.1"/>
    </source>
</evidence>
<keyword evidence="3" id="KW-1185">Reference proteome</keyword>
<dbReference type="Pfam" id="PF13191">
    <property type="entry name" value="AAA_16"/>
    <property type="match status" value="1"/>
</dbReference>
<dbReference type="Proteomes" id="UP000002420">
    <property type="component" value="Chromosome"/>
</dbReference>
<gene>
    <name evidence="2" type="ordered locus">Glov_2135</name>
</gene>
<feature type="domain" description="Orc1-like AAA ATPase" evidence="1">
    <location>
        <begin position="262"/>
        <end position="401"/>
    </location>
</feature>
<proteinExistence type="predicted"/>
<dbReference type="InterPro" id="IPR027417">
    <property type="entry name" value="P-loop_NTPase"/>
</dbReference>
<organism evidence="2 3">
    <name type="scientific">Trichlorobacter lovleyi (strain ATCC BAA-1151 / DSM 17278 / SZ)</name>
    <name type="common">Geobacter lovleyi</name>
    <dbReference type="NCBI Taxonomy" id="398767"/>
    <lineage>
        <taxon>Bacteria</taxon>
        <taxon>Pseudomonadati</taxon>
        <taxon>Thermodesulfobacteriota</taxon>
        <taxon>Desulfuromonadia</taxon>
        <taxon>Geobacterales</taxon>
        <taxon>Geobacteraceae</taxon>
        <taxon>Trichlorobacter</taxon>
    </lineage>
</organism>
<name>B3E430_TRIL1</name>
<evidence type="ECO:0000259" key="1">
    <source>
        <dbReference type="Pfam" id="PF13191"/>
    </source>
</evidence>
<dbReference type="OrthoDB" id="9761914at2"/>
<accession>B3E430</accession>
<dbReference type="SUPFAM" id="SSF52540">
    <property type="entry name" value="P-loop containing nucleoside triphosphate hydrolases"/>
    <property type="match status" value="1"/>
</dbReference>
<dbReference type="KEGG" id="glo:Glov_2135"/>
<dbReference type="eggNOG" id="COG1674">
    <property type="taxonomic scope" value="Bacteria"/>
</dbReference>
<sequence>MPQEQVKHTATTSVGFDYQTLQGVYLLSEWLSSPARYKRVMFEAAEEAPQSLDDIVAERADGRFDYWQVKYTPNSENNALTWDWLLNVTGKTDRSRCNLKKWLDALQKIDTDKLGTIQLITNKVPDRDIEACLGGGRHLDLSKAPESIQSHVEATLGSRENAEWLFSLLQVVHSDKGYLNLENVIYDSLQRFTDRDGIDRLLIQASKWTSFKDMPPPDGWITLDVLNSIISTKRPRPIPEDFAIPEGYEVPDEEFHSGFVAEIESGIKSILVLTGPPGRGKSTYLSYLCETLEQHGIPNVRHHYFLSLVDRTDDRLSPYVVKDSLLRQIELFHAQAHVGIKSNVDLFEALSRCAAYYKAHKKPFVVVIDGLDHVWRDNAGDKRPLDDLFKQLIPAPDNLVLIIGTQPVTDSRLPDRLLVHAPRHDWKLLPVMSEVSVMRYLQAQLSCGRLFMQHGTHAAEELAKSARLMRQLTGGHPLHVIYATGHLVNSGEGLSTWSVEHIPGDLSSDAETYYRSLWFGLSYVQKDILILLAEFRFYWPRRAFISSMLLPENCSEANVHTIEHLLHSSVIGLQPFHESLIVFIKNTAEYTARVQILLPGVLQWLDFEAPDRLKNTWLWIVQARTGIPDPLIAGLTRDWVLDRLAAGYPIDVIADILTEAEESAFDLRRYADAYRLRHLKTRILNGPEFQIPDATRLKICSWKCADDGSVLDEAFASREGLSIVDEAALGQALQWKQLDQEANVCGKDALRRHRGDSRFAVDEQRDSNLMGEILYLGRVFAELNTIAVEDVSLKGVFNSGDVRLTAAFVSGLVSCQDLARIMMLRTKLLRPSRKKLVEDAAIRVAALQGVKIHYWAEFKSFKHSTIAGCWAQLVDTPLDAYSFTPFPENWRDYNNNEALARMAHEWFFKSILVMLTAGGKFSWLSLPVSQDTYFPEVVHYLDRMTQYAENVAIMWRSETPVAFHQFYDFFSNLTPPGRNEPNKHYPFSKFCKALIPIALDCQLLSTAIGGTILIDAASLESAAKSPWLNLHHFRESYAQNGIKLLTDDGAKFLIDHGRAYLSQWDETCEYSRALLEMCEIALLHEMDSEARQLCRLCWDYVLGYGHRKDLTMLTLLDAIEYLADDAPDFCRSTLAEIAPQIHHITDYTDGKGTQQALSYADTLLVKLDLSRLAEKYADHVSSGDWRYADECFTSLFTGDITSPFFEALARTGLPKEAVENLRKRVQKGDQRAAELLDVANSHVGASFGTIERQDVQNKSDELRAFEGKPEEYPPVAFTTLLSEMRESGTYDMYSYLPSWYEYWAAQGRESDLLRTLEPLLLSEEARRDDVKYMLDLAFETCLKLRGKASAFRYAVQAQKEMGGWSDFYESSDKSLHRLYQVAELYPEHADEFIALSCFSMYRRKHKSSARVIPNDKLVYFLVRLGRVEEAMQLVRAMVQSVLEDTRHLPLTHPVWANVSEREDSSAQIRFLVVRSRWPVPAVKWWSLQQLANLLNSEFTGIVETELYRALDEAKLETEVAELLCCFWLAKQDGYKPSVVLPRHIHAQSPLSTLILGDLVEPLLFEGSQRAPLLLAPYGYQAAVDFEEAQGTTVPRIYRTLLEHLEHPQLPPFVKQYAFEWDNTSHLYPEAPFQSDVGYFLGYASRSEMTGQFVPRATQRGRSAFLRTLAVAQDICNAPQNLIDDHTLVALPVDPTFAALTPSKPDWLPAWETELSPISREIERFIIETITQMSVSEPGTALLALSTPLNISENRIINLQVIRWVQWEDKPLDAEELITRHRHQTSSQNLGWCHVKGMQKTTVIPVVPLNNLIDPETCAAPTAFEPGRWRRGYLHSALDSRGLFFPASTVAGTEIRVRPVAGQVELQIGTSGVGGWEYWNAGWHSSHPKGAKAFCGTALTLTTDAMHSLWENAPVKHLYVWKCTMLHREASYDRFTCQHNFGTFAAP</sequence>
<reference evidence="2 3" key="1">
    <citation type="submission" date="2008-05" db="EMBL/GenBank/DDBJ databases">
        <title>Complete sequence of chromosome of Geobacter lovleyi SZ.</title>
        <authorList>
            <consortium name="US DOE Joint Genome Institute"/>
            <person name="Lucas S."/>
            <person name="Copeland A."/>
            <person name="Lapidus A."/>
            <person name="Glavina del Rio T."/>
            <person name="Dalin E."/>
            <person name="Tice H."/>
            <person name="Bruce D."/>
            <person name="Goodwin L."/>
            <person name="Pitluck S."/>
            <person name="Chertkov O."/>
            <person name="Meincke L."/>
            <person name="Brettin T."/>
            <person name="Detter J.C."/>
            <person name="Han C."/>
            <person name="Tapia R."/>
            <person name="Kuske C.R."/>
            <person name="Schmutz J."/>
            <person name="Larimer F."/>
            <person name="Land M."/>
            <person name="Hauser L."/>
            <person name="Kyrpides N."/>
            <person name="Mikhailova N."/>
            <person name="Sung Y."/>
            <person name="Fletcher K.E."/>
            <person name="Ritalahti K.M."/>
            <person name="Loeffler F.E."/>
            <person name="Richardson P."/>
        </authorList>
    </citation>
    <scope>NUCLEOTIDE SEQUENCE [LARGE SCALE GENOMIC DNA]</scope>
    <source>
        <strain evidence="3">ATCC BAA-1151 / DSM 17278 / SZ</strain>
    </source>
</reference>
<dbReference type="STRING" id="398767.Glov_2135"/>